<dbReference type="EMBL" id="ANOH01000095">
    <property type="protein sequence ID" value="EMI57342.1"/>
    <property type="molecule type" value="Genomic_DNA"/>
</dbReference>
<dbReference type="Gene3D" id="3.20.100.30">
    <property type="entry name" value="VTC, catalytic tunnel domain"/>
    <property type="match status" value="1"/>
</dbReference>
<proteinExistence type="predicted"/>
<dbReference type="Pfam" id="PF09359">
    <property type="entry name" value="VTC"/>
    <property type="match status" value="1"/>
</dbReference>
<dbReference type="SUPFAM" id="SSF55154">
    <property type="entry name" value="CYTH-like phosphatases"/>
    <property type="match status" value="1"/>
</dbReference>
<dbReference type="PATRIC" id="fig|1263870.3.peg.1279"/>
<evidence type="ECO:0000313" key="3">
    <source>
        <dbReference type="Proteomes" id="UP000011885"/>
    </source>
</evidence>
<keyword evidence="3" id="KW-1185">Reference proteome</keyword>
<accession>M5U782</accession>
<gene>
    <name evidence="2" type="ORF">RSSM_01183</name>
</gene>
<dbReference type="RefSeq" id="WP_008675385.1">
    <property type="nucleotide sequence ID" value="NZ_ANOH01000095.1"/>
</dbReference>
<dbReference type="AlphaFoldDB" id="M5U782"/>
<name>M5U782_9BACT</name>
<sequence>MTYANPRLRRVEMKFMLDADLSEQVRDWAIDRLGVDENSASDGSNSYDIHSLYLDTPDYDLYHRTGVIGKAKHRVRRYGSDEMLVLETKRKKNMVVRKNRSAVFESDFAAQVLELSRQSGGSVVASDQSSGEPWCGDWFLKRIAERRLFPATEIAYRRFARTSMVNGENLRLTIDSNMVARSPRGWSVAMPGDVYGDDARSGFRSIGEFEILELKFEKQMPHLFKELLRSFPIPGTRFSKFRTAMKHQLRRTDRAHTGVARPAIPDAAFHRTHATEQMSNA</sequence>
<dbReference type="Proteomes" id="UP000011885">
    <property type="component" value="Unassembled WGS sequence"/>
</dbReference>
<dbReference type="InterPro" id="IPR033469">
    <property type="entry name" value="CYTH-like_dom_sf"/>
</dbReference>
<evidence type="ECO:0000313" key="2">
    <source>
        <dbReference type="EMBL" id="EMI57342.1"/>
    </source>
</evidence>
<protein>
    <submittedName>
        <fullName evidence="2">VTC domain protein</fullName>
    </submittedName>
</protein>
<feature type="domain" description="VTC" evidence="1">
    <location>
        <begin position="10"/>
        <end position="246"/>
    </location>
</feature>
<evidence type="ECO:0000259" key="1">
    <source>
        <dbReference type="Pfam" id="PF09359"/>
    </source>
</evidence>
<dbReference type="InterPro" id="IPR018966">
    <property type="entry name" value="VTC_domain"/>
</dbReference>
<reference evidence="2 3" key="1">
    <citation type="journal article" date="2013" name="Mar. Genomics">
        <title>Expression of sulfatases in Rhodopirellula baltica and the diversity of sulfatases in the genus Rhodopirellula.</title>
        <authorList>
            <person name="Wegner C.E."/>
            <person name="Richter-Heitmann T."/>
            <person name="Klindworth A."/>
            <person name="Klockow C."/>
            <person name="Richter M."/>
            <person name="Achstetter T."/>
            <person name="Glockner F.O."/>
            <person name="Harder J."/>
        </authorList>
    </citation>
    <scope>NUCLEOTIDE SEQUENCE [LARGE SCALE GENOMIC DNA]</scope>
    <source>
        <strain evidence="2 3">SM41</strain>
    </source>
</reference>
<dbReference type="OrthoDB" id="281873at2"/>
<dbReference type="GO" id="GO:0006799">
    <property type="term" value="P:polyphosphate biosynthetic process"/>
    <property type="evidence" value="ECO:0007669"/>
    <property type="project" value="UniProtKB-ARBA"/>
</dbReference>
<dbReference type="CDD" id="cd07750">
    <property type="entry name" value="PolyPPase_VTC_like"/>
    <property type="match status" value="1"/>
</dbReference>
<comment type="caution">
    <text evidence="2">The sequence shown here is derived from an EMBL/GenBank/DDBJ whole genome shotgun (WGS) entry which is preliminary data.</text>
</comment>
<dbReference type="InterPro" id="IPR042267">
    <property type="entry name" value="VTC_sf"/>
</dbReference>
<organism evidence="2 3">
    <name type="scientific">Rhodopirellula sallentina SM41</name>
    <dbReference type="NCBI Taxonomy" id="1263870"/>
    <lineage>
        <taxon>Bacteria</taxon>
        <taxon>Pseudomonadati</taxon>
        <taxon>Planctomycetota</taxon>
        <taxon>Planctomycetia</taxon>
        <taxon>Pirellulales</taxon>
        <taxon>Pirellulaceae</taxon>
        <taxon>Rhodopirellula</taxon>
    </lineage>
</organism>